<feature type="compositionally biased region" description="Low complexity" evidence="1">
    <location>
        <begin position="536"/>
        <end position="550"/>
    </location>
</feature>
<protein>
    <submittedName>
        <fullName evidence="2">Uncharacterized protein</fullName>
    </submittedName>
</protein>
<feature type="compositionally biased region" description="Acidic residues" evidence="1">
    <location>
        <begin position="457"/>
        <end position="471"/>
    </location>
</feature>
<name>A0A0C9TZC1_PAXIN</name>
<feature type="compositionally biased region" description="Basic and acidic residues" evidence="1">
    <location>
        <begin position="161"/>
        <end position="182"/>
    </location>
</feature>
<organism evidence="2 3">
    <name type="scientific">Paxillus involutus ATCC 200175</name>
    <dbReference type="NCBI Taxonomy" id="664439"/>
    <lineage>
        <taxon>Eukaryota</taxon>
        <taxon>Fungi</taxon>
        <taxon>Dikarya</taxon>
        <taxon>Basidiomycota</taxon>
        <taxon>Agaricomycotina</taxon>
        <taxon>Agaricomycetes</taxon>
        <taxon>Agaricomycetidae</taxon>
        <taxon>Boletales</taxon>
        <taxon>Paxilineae</taxon>
        <taxon>Paxillaceae</taxon>
        <taxon>Paxillus</taxon>
    </lineage>
</organism>
<feature type="compositionally biased region" description="Basic and acidic residues" evidence="1">
    <location>
        <begin position="351"/>
        <end position="366"/>
    </location>
</feature>
<reference evidence="3" key="2">
    <citation type="submission" date="2015-01" db="EMBL/GenBank/DDBJ databases">
        <title>Evolutionary Origins and Diversification of the Mycorrhizal Mutualists.</title>
        <authorList>
            <consortium name="DOE Joint Genome Institute"/>
            <consortium name="Mycorrhizal Genomics Consortium"/>
            <person name="Kohler A."/>
            <person name="Kuo A."/>
            <person name="Nagy L.G."/>
            <person name="Floudas D."/>
            <person name="Copeland A."/>
            <person name="Barry K.W."/>
            <person name="Cichocki N."/>
            <person name="Veneault-Fourrey C."/>
            <person name="LaButti K."/>
            <person name="Lindquist E.A."/>
            <person name="Lipzen A."/>
            <person name="Lundell T."/>
            <person name="Morin E."/>
            <person name="Murat C."/>
            <person name="Riley R."/>
            <person name="Ohm R."/>
            <person name="Sun H."/>
            <person name="Tunlid A."/>
            <person name="Henrissat B."/>
            <person name="Grigoriev I.V."/>
            <person name="Hibbett D.S."/>
            <person name="Martin F."/>
        </authorList>
    </citation>
    <scope>NUCLEOTIDE SEQUENCE [LARGE SCALE GENOMIC DNA]</scope>
    <source>
        <strain evidence="3">ATCC 200175</strain>
    </source>
</reference>
<feature type="compositionally biased region" description="Basic and acidic residues" evidence="1">
    <location>
        <begin position="436"/>
        <end position="447"/>
    </location>
</feature>
<evidence type="ECO:0000313" key="2">
    <source>
        <dbReference type="EMBL" id="KIJ12621.1"/>
    </source>
</evidence>
<feature type="compositionally biased region" description="Basic and acidic residues" evidence="1">
    <location>
        <begin position="267"/>
        <end position="289"/>
    </location>
</feature>
<feature type="compositionally biased region" description="Basic and acidic residues" evidence="1">
    <location>
        <begin position="405"/>
        <end position="424"/>
    </location>
</feature>
<feature type="compositionally biased region" description="Pro residues" evidence="1">
    <location>
        <begin position="524"/>
        <end position="535"/>
    </location>
</feature>
<evidence type="ECO:0000313" key="3">
    <source>
        <dbReference type="Proteomes" id="UP000053647"/>
    </source>
</evidence>
<accession>A0A0C9TZC1</accession>
<reference evidence="2 3" key="1">
    <citation type="submission" date="2014-06" db="EMBL/GenBank/DDBJ databases">
        <authorList>
            <consortium name="DOE Joint Genome Institute"/>
            <person name="Kuo A."/>
            <person name="Kohler A."/>
            <person name="Nagy L.G."/>
            <person name="Floudas D."/>
            <person name="Copeland A."/>
            <person name="Barry K.W."/>
            <person name="Cichocki N."/>
            <person name="Veneault-Fourrey C."/>
            <person name="LaButti K."/>
            <person name="Lindquist E.A."/>
            <person name="Lipzen A."/>
            <person name="Lundell T."/>
            <person name="Morin E."/>
            <person name="Murat C."/>
            <person name="Sun H."/>
            <person name="Tunlid A."/>
            <person name="Henrissat B."/>
            <person name="Grigoriev I.V."/>
            <person name="Hibbett D.S."/>
            <person name="Martin F."/>
            <person name="Nordberg H.P."/>
            <person name="Cantor M.N."/>
            <person name="Hua S.X."/>
        </authorList>
    </citation>
    <scope>NUCLEOTIDE SEQUENCE [LARGE SCALE GENOMIC DNA]</scope>
    <source>
        <strain evidence="2 3">ATCC 200175</strain>
    </source>
</reference>
<feature type="compositionally biased region" description="Basic and acidic residues" evidence="1">
    <location>
        <begin position="472"/>
        <end position="490"/>
    </location>
</feature>
<sequence>MAEIPALRKDGRNWSTWCESLERALDELGVRAYLSGTKPNPYDEQANAIAKCAIASSIPDSLFLRILNFESAHEYFKTLKNLFKMHTFTMELLQEIRNNRMKQDTTYGLEMANDRVCTHSHVGDTSCCDDDISNRSVRRNDHVPNSNTRRQHKRETTSQGRVERGCGEGEEGGKSKGRKDGKATAATGPGRGATDHTADSISLVKPTSRQEDLPGTRVDPPCPHHHPKSPSPSPTPNLLFEQTAPTSKRPTDQRRRDGHVPRNGTHRTREDVEWSRGRVKSRSREGREAVDEDGEDVHVHHANVEPQQPQLTCQTAIVDEAADPSNPHATCAGPTEPAGTSNGPPNGSNKVEGKGGKGEGNERARGIVDPSSNGENAVSDLIPPVPNPDELTPSPSSTPLEGENEGERTSRRPEETATHLETPRPKSRTTPPTRTPYDRKSNGEGRRTAIGHWQAVGEEDEEVGVSDDDMETSYRVDERRSRRGEARDKAEDDEEGQEDEGRPNEGEERRTAAMNANDEDNTPSTPPAPQPPPAPLHQHQTTPNDTTTTT</sequence>
<keyword evidence="3" id="KW-1185">Reference proteome</keyword>
<dbReference type="HOGENOM" id="CLU_007654_3_1_1"/>
<dbReference type="AlphaFoldDB" id="A0A0C9TZC1"/>
<dbReference type="OrthoDB" id="97058at2759"/>
<dbReference type="EMBL" id="KN819361">
    <property type="protein sequence ID" value="KIJ12621.1"/>
    <property type="molecule type" value="Genomic_DNA"/>
</dbReference>
<feature type="compositionally biased region" description="Basic and acidic residues" evidence="1">
    <location>
        <begin position="499"/>
        <end position="511"/>
    </location>
</feature>
<dbReference type="Proteomes" id="UP000053647">
    <property type="component" value="Unassembled WGS sequence"/>
</dbReference>
<feature type="compositionally biased region" description="Polar residues" evidence="1">
    <location>
        <begin position="305"/>
        <end position="315"/>
    </location>
</feature>
<feature type="compositionally biased region" description="Basic and acidic residues" evidence="1">
    <location>
        <begin position="249"/>
        <end position="260"/>
    </location>
</feature>
<evidence type="ECO:0000256" key="1">
    <source>
        <dbReference type="SAM" id="MobiDB-lite"/>
    </source>
</evidence>
<proteinExistence type="predicted"/>
<feature type="region of interest" description="Disordered" evidence="1">
    <location>
        <begin position="128"/>
        <end position="550"/>
    </location>
</feature>
<gene>
    <name evidence="2" type="ORF">PAXINDRAFT_14546</name>
</gene>